<keyword evidence="5" id="KW-1185">Reference proteome</keyword>
<dbReference type="Pfam" id="PF00078">
    <property type="entry name" value="RVT_1"/>
    <property type="match status" value="1"/>
</dbReference>
<dbReference type="Gene3D" id="2.40.70.10">
    <property type="entry name" value="Acid Proteases"/>
    <property type="match status" value="1"/>
</dbReference>
<evidence type="ECO:0000256" key="2">
    <source>
        <dbReference type="SAM" id="MobiDB-lite"/>
    </source>
</evidence>
<dbReference type="PANTHER" id="PTHR24559:SF427">
    <property type="entry name" value="RNA-DIRECTED DNA POLYMERASE"/>
    <property type="match status" value="1"/>
</dbReference>
<dbReference type="CDD" id="cd00303">
    <property type="entry name" value="retropepsin_like"/>
    <property type="match status" value="1"/>
</dbReference>
<evidence type="ECO:0000313" key="4">
    <source>
        <dbReference type="EMBL" id="GJS73156.1"/>
    </source>
</evidence>
<dbReference type="GO" id="GO:0003964">
    <property type="term" value="F:RNA-directed DNA polymerase activity"/>
    <property type="evidence" value="ECO:0007669"/>
    <property type="project" value="UniProtKB-KW"/>
</dbReference>
<dbReference type="InterPro" id="IPR053134">
    <property type="entry name" value="RNA-dir_DNA_polymerase"/>
</dbReference>
<comment type="caution">
    <text evidence="4">The sequence shown here is derived from an EMBL/GenBank/DDBJ whole genome shotgun (WGS) entry which is preliminary data.</text>
</comment>
<dbReference type="Gene3D" id="3.30.70.270">
    <property type="match status" value="1"/>
</dbReference>
<reference evidence="4" key="2">
    <citation type="submission" date="2022-01" db="EMBL/GenBank/DDBJ databases">
        <authorList>
            <person name="Yamashiro T."/>
            <person name="Shiraishi A."/>
            <person name="Satake H."/>
            <person name="Nakayama K."/>
        </authorList>
    </citation>
    <scope>NUCLEOTIDE SEQUENCE</scope>
</reference>
<dbReference type="PANTHER" id="PTHR24559">
    <property type="entry name" value="TRANSPOSON TY3-I GAG-POL POLYPROTEIN"/>
    <property type="match status" value="1"/>
</dbReference>
<feature type="domain" description="Reverse transcriptase" evidence="3">
    <location>
        <begin position="782"/>
        <end position="991"/>
    </location>
</feature>
<keyword evidence="4" id="KW-0548">Nucleotidyltransferase</keyword>
<dbReference type="InterPro" id="IPR043128">
    <property type="entry name" value="Rev_trsase/Diguanyl_cyclase"/>
</dbReference>
<gene>
    <name evidence="4" type="ORF">Tco_0705997</name>
</gene>
<dbReference type="InterPro" id="IPR045358">
    <property type="entry name" value="Ty3_capsid"/>
</dbReference>
<dbReference type="CDD" id="cd01647">
    <property type="entry name" value="RT_LTR"/>
    <property type="match status" value="1"/>
</dbReference>
<dbReference type="EMBL" id="BQNB010010134">
    <property type="protein sequence ID" value="GJS73156.1"/>
    <property type="molecule type" value="Genomic_DNA"/>
</dbReference>
<organism evidence="4 5">
    <name type="scientific">Tanacetum coccineum</name>
    <dbReference type="NCBI Taxonomy" id="301880"/>
    <lineage>
        <taxon>Eukaryota</taxon>
        <taxon>Viridiplantae</taxon>
        <taxon>Streptophyta</taxon>
        <taxon>Embryophyta</taxon>
        <taxon>Tracheophyta</taxon>
        <taxon>Spermatophyta</taxon>
        <taxon>Magnoliopsida</taxon>
        <taxon>eudicotyledons</taxon>
        <taxon>Gunneridae</taxon>
        <taxon>Pentapetalae</taxon>
        <taxon>asterids</taxon>
        <taxon>campanulids</taxon>
        <taxon>Asterales</taxon>
        <taxon>Asteraceae</taxon>
        <taxon>Asteroideae</taxon>
        <taxon>Anthemideae</taxon>
        <taxon>Anthemidinae</taxon>
        <taxon>Tanacetum</taxon>
    </lineage>
</organism>
<sequence length="991" mass="112297">MTVALHLRRKDLQEGIFKARTRFGGNDATKKIQKALLKQQYENFNATSSESLDSIFNRLQKLVSRLAILGVDTSPEDLNVKFLRSLPSEWDTHVVVWMNKPDFETMGLDDLYNNFKIVKQKVKRTVAANNDDKNFNKFHYLFLEFYAFAFNYYLIVKSLMSFASSAVTIPLMYTTPNQEIPFGEPKRDYPIDGIDESLSRRTRGVEHLAPAYSFVMAYCDPVPSLGDTDCVSDDESAPTPRPPQIRIPFAQTRLRRARKSVRPEPPMSASMEARIAEHAAAPTPPLPVVSSPLPLPSPLTTSPTDTGAPLGYRAAGIRMRAADASPPLSLPPTSPRTDIPEAEMPPRKRACLTTPAPGYEIGESSAAGAARQPGHTPALDTWDEIVEAMMDRTEDLRYDLRRHIDGPKLNLGKRPSQHTIQRELLEERSAAIEAHVRTLEAQIKALIAQGVTDALAKRDANRNRNGDDNHDSGGGKMSRMPVARECTYTDFLKCQPLNFKGTEGVVGLTQWTVKHDVAFAMSWKTLKKMMTDKYYPRGDIKKLETKMWNLKVKGTDVLSYNQRFQELALMYDRMFPEEWNEVEKYVSGLPDMIHESVKAFKPKTMQEAIEFATELMDQKILTLAKRQGPGEKKPYGRSKPLCPKCNYHHDGHSGNGNVVARAYGLGTEGTNPNSNVVTDHDYDVERADERVIIVNTIIRGCTLNFLNNPFNIDLMPVEIGSFDVIIGMDWLSKYHAVIFCAEKIVRCHVFLAHVTAKKAEDKSEEKRLEDVPIVRDFHEVFPEDFLGIPPTRQVEFQIDLVPGAAPVARAPYRLAPSEMKELSDQLQELSDKGFIRPSSSPWGAPVLIDDLFDQLQGSSFYSKIDLRSGYHQLRVREEDIPKTAFRTRYGHYEFQVMPFGLTNAHAVFMDLMNQVCKPYLDKFVIVFIDDILIYSKSKQEHEEHLKLILEFVRNKEMTYFQGIHMDHAKIESIKDWASPKTATEIRQFLGI</sequence>
<feature type="non-terminal residue" evidence="4">
    <location>
        <position position="991"/>
    </location>
</feature>
<evidence type="ECO:0000259" key="3">
    <source>
        <dbReference type="PROSITE" id="PS50878"/>
    </source>
</evidence>
<dbReference type="SUPFAM" id="SSF56672">
    <property type="entry name" value="DNA/RNA polymerases"/>
    <property type="match status" value="1"/>
</dbReference>
<reference evidence="4" key="1">
    <citation type="journal article" date="2022" name="Int. J. Mol. Sci.">
        <title>Draft Genome of Tanacetum Coccineum: Genomic Comparison of Closely Related Tanacetum-Family Plants.</title>
        <authorList>
            <person name="Yamashiro T."/>
            <person name="Shiraishi A."/>
            <person name="Nakayama K."/>
            <person name="Satake H."/>
        </authorList>
    </citation>
    <scope>NUCLEOTIDE SEQUENCE</scope>
</reference>
<dbReference type="Pfam" id="PF08284">
    <property type="entry name" value="RVP_2"/>
    <property type="match status" value="1"/>
</dbReference>
<feature type="compositionally biased region" description="Basic and acidic residues" evidence="2">
    <location>
        <begin position="458"/>
        <end position="473"/>
    </location>
</feature>
<dbReference type="InterPro" id="IPR043502">
    <property type="entry name" value="DNA/RNA_pol_sf"/>
</dbReference>
<feature type="coiled-coil region" evidence="1">
    <location>
        <begin position="422"/>
        <end position="449"/>
    </location>
</feature>
<dbReference type="Pfam" id="PF19259">
    <property type="entry name" value="Ty3_capsid"/>
    <property type="match status" value="1"/>
</dbReference>
<dbReference type="InterPro" id="IPR021109">
    <property type="entry name" value="Peptidase_aspartic_dom_sf"/>
</dbReference>
<keyword evidence="1" id="KW-0175">Coiled coil</keyword>
<accession>A0ABQ4Y7R1</accession>
<proteinExistence type="predicted"/>
<keyword evidence="4" id="KW-0808">Transferase</keyword>
<dbReference type="InterPro" id="IPR000477">
    <property type="entry name" value="RT_dom"/>
</dbReference>
<dbReference type="Proteomes" id="UP001151760">
    <property type="component" value="Unassembled WGS sequence"/>
</dbReference>
<dbReference type="PROSITE" id="PS50878">
    <property type="entry name" value="RT_POL"/>
    <property type="match status" value="1"/>
</dbReference>
<dbReference type="Gene3D" id="3.10.10.10">
    <property type="entry name" value="HIV Type 1 Reverse Transcriptase, subunit A, domain 1"/>
    <property type="match status" value="2"/>
</dbReference>
<name>A0ABQ4Y7R1_9ASTR</name>
<evidence type="ECO:0000313" key="5">
    <source>
        <dbReference type="Proteomes" id="UP001151760"/>
    </source>
</evidence>
<dbReference type="Pfam" id="PF14223">
    <property type="entry name" value="Retrotran_gag_2"/>
    <property type="match status" value="1"/>
</dbReference>
<protein>
    <submittedName>
        <fullName evidence="4">Reverse transcriptase domain-containing protein</fullName>
    </submittedName>
</protein>
<feature type="region of interest" description="Disordered" evidence="2">
    <location>
        <begin position="323"/>
        <end position="344"/>
    </location>
</feature>
<evidence type="ECO:0000256" key="1">
    <source>
        <dbReference type="SAM" id="Coils"/>
    </source>
</evidence>
<feature type="region of interest" description="Disordered" evidence="2">
    <location>
        <begin position="458"/>
        <end position="478"/>
    </location>
</feature>
<keyword evidence="4" id="KW-0695">RNA-directed DNA polymerase</keyword>